<dbReference type="Gene3D" id="3.40.630.10">
    <property type="entry name" value="Zn peptidases"/>
    <property type="match status" value="1"/>
</dbReference>
<dbReference type="AlphaFoldDB" id="A0A845QBM6"/>
<proteinExistence type="predicted"/>
<dbReference type="OrthoDB" id="4014363at2"/>
<accession>A0A845QBM6</accession>
<dbReference type="InterPro" id="IPR021259">
    <property type="entry name" value="DUF2817"/>
</dbReference>
<comment type="caution">
    <text evidence="1">The sequence shown here is derived from an EMBL/GenBank/DDBJ whole genome shotgun (WGS) entry which is preliminary data.</text>
</comment>
<evidence type="ECO:0000313" key="2">
    <source>
        <dbReference type="Proteomes" id="UP000470384"/>
    </source>
</evidence>
<protein>
    <submittedName>
        <fullName evidence="1">DUF2817 domain-containing protein</fullName>
    </submittedName>
</protein>
<organism evidence="1 2">
    <name type="scientific">Pyruvatibacter mobilis</name>
    <dbReference type="NCBI Taxonomy" id="1712261"/>
    <lineage>
        <taxon>Bacteria</taxon>
        <taxon>Pseudomonadati</taxon>
        <taxon>Pseudomonadota</taxon>
        <taxon>Alphaproteobacteria</taxon>
        <taxon>Hyphomicrobiales</taxon>
        <taxon>Parvibaculaceae</taxon>
        <taxon>Pyruvatibacter</taxon>
    </lineage>
</organism>
<gene>
    <name evidence="1" type="ORF">GTQ45_06865</name>
</gene>
<dbReference type="EMBL" id="WXYQ01000005">
    <property type="protein sequence ID" value="NBG95451.1"/>
    <property type="molecule type" value="Genomic_DNA"/>
</dbReference>
<dbReference type="Proteomes" id="UP000470384">
    <property type="component" value="Unassembled WGS sequence"/>
</dbReference>
<name>A0A845QBM6_9HYPH</name>
<dbReference type="RefSeq" id="WP_160587427.1">
    <property type="nucleotide sequence ID" value="NZ_BMHN01000001.1"/>
</dbReference>
<dbReference type="SUPFAM" id="SSF53187">
    <property type="entry name" value="Zn-dependent exopeptidases"/>
    <property type="match status" value="1"/>
</dbReference>
<dbReference type="Pfam" id="PF10994">
    <property type="entry name" value="DUF2817"/>
    <property type="match status" value="1"/>
</dbReference>
<dbReference type="CDD" id="cd06233">
    <property type="entry name" value="M14-like"/>
    <property type="match status" value="1"/>
</dbReference>
<keyword evidence="2" id="KW-1185">Reference proteome</keyword>
<dbReference type="GeneID" id="300655084"/>
<reference evidence="1 2" key="1">
    <citation type="journal article" date="2016" name="Int. J. Syst. Evol. Microbiol.">
        <title>Pyruvatibacter mobilis gen. nov., sp. nov., a marine bacterium from the culture broth of Picochlorum sp. 122.</title>
        <authorList>
            <person name="Wang G."/>
            <person name="Tang M."/>
            <person name="Wu H."/>
            <person name="Dai S."/>
            <person name="Li T."/>
            <person name="Chen C."/>
            <person name="He H."/>
            <person name="Fan J."/>
            <person name="Xiang W."/>
            <person name="Li X."/>
        </authorList>
    </citation>
    <scope>NUCLEOTIDE SEQUENCE [LARGE SCALE GENOMIC DNA]</scope>
    <source>
        <strain evidence="1 2">GYP-11</strain>
    </source>
</reference>
<sequence>MGVFFRYTTAVRSPPISTASPFSDTYGDARSRFRSAAARAGFETSRLIQPGTGPLGEDLAIDIAMRGLDGARTAVLCLSGVHGAEGYAGSGAQVAWLDAVGSESLPPGVGILMVHGLNSWGFAHGLRGTEDNIDLNRNYLDHTKPHPENPLYGEIHPALCPPDLAPPRIDALLDAGQRFVERHGQWALEDAISRGQYTHPDGYHYGGRSLARPLVQLEMLVTEELRHIEHLAYVDFHSGPIGDGDTIFLCFSPEGSAMRRRAEMWWGRDALRRETVERQWGSRRPGRSGILFRGLENLLAGRADIAGAVVEFCSAQPRRNERDIMRIPMLERWLRFEGGLTAAEAPAYLAEIRTNYAPRRDNWEARVAARAIDVLARAVKGAADWSQEP</sequence>
<evidence type="ECO:0000313" key="1">
    <source>
        <dbReference type="EMBL" id="NBG95451.1"/>
    </source>
</evidence>